<comment type="similarity">
    <text evidence="1">Belongs to the dynein heavy chain family.</text>
</comment>
<dbReference type="PANTHER" id="PTHR46532">
    <property type="entry name" value="MALE FERTILITY FACTOR KL5"/>
    <property type="match status" value="1"/>
</dbReference>
<dbReference type="EMBL" id="BPWL01000009">
    <property type="protein sequence ID" value="GJJ13939.1"/>
    <property type="molecule type" value="Genomic_DNA"/>
</dbReference>
<sequence>MSSSDEDSSNVGSSRRYFTQHSRRPPPRFHAWSFRLPKVIRSNILISIPEEVTAIPKRLSHRMTSEELPLVANGVHQDVSLSSAPSLPPPPPAPISFDTSLFKLYLLSLLPPVIGATAEELESTLFDSEFDERVTKFAGETGNAIYVIKIKYDSEDEASTTYSYSLTPHLVYNPSHVNTVAIIKRSTLLDPLIPLPLQLHILNLFGGEETPYESLHAVVSMAVKPWFDAFAGTRASGKEGDAKMGIPMAKKKFAELELSLLHLQQNVEIPETHFVIHPVIQRAIAEAQATGQRPSISLIPNKTLNDSTFLNSLHNQVNLWIKSIQAVTKLNRDVSSGTASQEINFWLSLERALEEIEAQLRSDEVNMVMDCLRNAKRFRATMSFIADTGLKQAIDQVHKYNQLMKDFPLNELLSATDLDKVQEALGLIFGHLNRKLKLSPYPIRRALPLVEAISRDFNDQLLRILTSHRLAYQPYDAFERILGQVQKIFRTWDEQIKEFTNVAREVTRRRNEKFIPIKIAPAHQKLMERTTYLREWRKQHEQLAVMTGPTKGLSMGKEIGGVDMEEEVKEAYEAIKSIDILDVSTEGTEIWITAEHAYTERVARVENQIISRLRDRLGTARNANEMFRVFSKFNALFVRPKIRGAIQEYQTQLIDSVKEDIKRLHDKFKTQYRYSEAYHMAQMRDLPPIAGAIIWARQIERQLSTYMKRVEDVLGKGWELYAEGQKLQAESASFRKKLDTRPVYEAWLHDINRRDMGVNGRLFEIIRLRGGGYQLAVNFDPQIITLFKEVRNLLWLNFQVPHATNNLAKDAKRVYPHAVSLMETVRTYGQTLDLVEKNKAIEMLVAEYRNDAQNHVGKGMSLRWDYFVNAYDTTRYIPAPDARDNRHIQFVREFASIVSVLQDKTNNLIDLYKEITRHVEDLATCPYTMEAFSELLSKIQTIIDRLNLEGYANLEHWVSELDNRIEEILLQRLASVVQLFCSEFDRTDDGDMRRESVLRDITNKRRSEKKTKEEKVGMSIHINVHIDGNLSLKPIIHEIRIQNQVIFLDPPIEYSRQTWIKQFHEWLVEGVICGLRRIQSSRYEIGLQMQAGSVTETTYTSLLTRFDDTTLIRPFSLMESKVQQLKDYVGKWLQFQSLWDLEAEYVFNRLGDSLALWQQLLTEIKKTRSTFDTSETQKSLGVCVIDYEQAQARVNAKYDAWQRDILSRFGIKLGNVMKEMHASILKARNELEHHSIEGLVRR</sequence>
<accession>A0AAV5ALC7</accession>
<feature type="region of interest" description="Disordered" evidence="2">
    <location>
        <begin position="1"/>
        <end position="25"/>
    </location>
</feature>
<name>A0AAV5ALC7_9AGAM</name>
<dbReference type="GO" id="GO:0005858">
    <property type="term" value="C:axonemal dynein complex"/>
    <property type="evidence" value="ECO:0007669"/>
    <property type="project" value="TreeGrafter"/>
</dbReference>
<dbReference type="GO" id="GO:0051959">
    <property type="term" value="F:dynein light intermediate chain binding"/>
    <property type="evidence" value="ECO:0007669"/>
    <property type="project" value="InterPro"/>
</dbReference>
<dbReference type="InterPro" id="IPR013594">
    <property type="entry name" value="Dynein_heavy_tail"/>
</dbReference>
<dbReference type="Pfam" id="PF08385">
    <property type="entry name" value="DHC_N1"/>
    <property type="match status" value="1"/>
</dbReference>
<evidence type="ECO:0000313" key="5">
    <source>
        <dbReference type="Proteomes" id="UP001050691"/>
    </source>
</evidence>
<gene>
    <name evidence="4" type="ORF">Clacol_008196</name>
</gene>
<evidence type="ECO:0000256" key="2">
    <source>
        <dbReference type="SAM" id="MobiDB-lite"/>
    </source>
</evidence>
<evidence type="ECO:0000313" key="4">
    <source>
        <dbReference type="EMBL" id="GJJ13939.1"/>
    </source>
</evidence>
<protein>
    <recommendedName>
        <fullName evidence="3">Dynein heavy chain tail domain-containing protein</fullName>
    </recommendedName>
</protein>
<organism evidence="4 5">
    <name type="scientific">Clathrus columnatus</name>
    <dbReference type="NCBI Taxonomy" id="1419009"/>
    <lineage>
        <taxon>Eukaryota</taxon>
        <taxon>Fungi</taxon>
        <taxon>Dikarya</taxon>
        <taxon>Basidiomycota</taxon>
        <taxon>Agaricomycotina</taxon>
        <taxon>Agaricomycetes</taxon>
        <taxon>Phallomycetidae</taxon>
        <taxon>Phallales</taxon>
        <taxon>Clathraceae</taxon>
        <taxon>Clathrus</taxon>
    </lineage>
</organism>
<reference evidence="4" key="1">
    <citation type="submission" date="2021-10" db="EMBL/GenBank/DDBJ databases">
        <title>De novo Genome Assembly of Clathrus columnatus (Basidiomycota, Fungi) Using Illumina and Nanopore Sequence Data.</title>
        <authorList>
            <person name="Ogiso-Tanaka E."/>
            <person name="Itagaki H."/>
            <person name="Hosoya T."/>
            <person name="Hosaka K."/>
        </authorList>
    </citation>
    <scope>NUCLEOTIDE SEQUENCE</scope>
    <source>
        <strain evidence="4">MO-923</strain>
    </source>
</reference>
<dbReference type="InterPro" id="IPR026983">
    <property type="entry name" value="DHC"/>
</dbReference>
<evidence type="ECO:0000256" key="1">
    <source>
        <dbReference type="ARBA" id="ARBA00008887"/>
    </source>
</evidence>
<dbReference type="Proteomes" id="UP001050691">
    <property type="component" value="Unassembled WGS sequence"/>
</dbReference>
<keyword evidence="5" id="KW-1185">Reference proteome</keyword>
<comment type="caution">
    <text evidence="4">The sequence shown here is derived from an EMBL/GenBank/DDBJ whole genome shotgun (WGS) entry which is preliminary data.</text>
</comment>
<proteinExistence type="inferred from homology"/>
<dbReference type="AlphaFoldDB" id="A0AAV5ALC7"/>
<evidence type="ECO:0000259" key="3">
    <source>
        <dbReference type="Pfam" id="PF08385"/>
    </source>
</evidence>
<dbReference type="PANTHER" id="PTHR46532:SF4">
    <property type="entry name" value="AAA+ ATPASE DOMAIN-CONTAINING PROTEIN"/>
    <property type="match status" value="1"/>
</dbReference>
<feature type="domain" description="Dynein heavy chain tail" evidence="3">
    <location>
        <begin position="310"/>
        <end position="870"/>
    </location>
</feature>
<dbReference type="GO" id="GO:0007018">
    <property type="term" value="P:microtubule-based movement"/>
    <property type="evidence" value="ECO:0007669"/>
    <property type="project" value="InterPro"/>
</dbReference>
<dbReference type="GO" id="GO:0045505">
    <property type="term" value="F:dynein intermediate chain binding"/>
    <property type="evidence" value="ECO:0007669"/>
    <property type="project" value="InterPro"/>
</dbReference>